<gene>
    <name evidence="2" type="ORF">SAMN04488058_12117</name>
</gene>
<proteinExistence type="predicted"/>
<feature type="signal peptide" evidence="1">
    <location>
        <begin position="1"/>
        <end position="18"/>
    </location>
</feature>
<protein>
    <recommendedName>
        <fullName evidence="4">Intracellular proteinase inhibitor</fullName>
    </recommendedName>
</protein>
<feature type="chain" id="PRO_5011508322" description="Intracellular proteinase inhibitor" evidence="1">
    <location>
        <begin position="19"/>
        <end position="166"/>
    </location>
</feature>
<organism evidence="2 3">
    <name type="scientific">Deinococcus reticulitermitis</name>
    <dbReference type="NCBI Taxonomy" id="856736"/>
    <lineage>
        <taxon>Bacteria</taxon>
        <taxon>Thermotogati</taxon>
        <taxon>Deinococcota</taxon>
        <taxon>Deinococci</taxon>
        <taxon>Deinococcales</taxon>
        <taxon>Deinococcaceae</taxon>
        <taxon>Deinococcus</taxon>
    </lineage>
</organism>
<dbReference type="EMBL" id="FNZA01000021">
    <property type="protein sequence ID" value="SEJ82878.1"/>
    <property type="molecule type" value="Genomic_DNA"/>
</dbReference>
<evidence type="ECO:0000313" key="2">
    <source>
        <dbReference type="EMBL" id="SEJ82878.1"/>
    </source>
</evidence>
<evidence type="ECO:0000313" key="3">
    <source>
        <dbReference type="Proteomes" id="UP000199223"/>
    </source>
</evidence>
<name>A0A1H7BZR5_9DEIO</name>
<keyword evidence="1" id="KW-0732">Signal</keyword>
<dbReference type="OrthoDB" id="74046at2"/>
<dbReference type="RefSeq" id="WP_092265529.1">
    <property type="nucleotide sequence ID" value="NZ_FNZA01000021.1"/>
</dbReference>
<sequence length="166" mass="18110">MKKLAALCALAALPVASAQTHVTLSQQSPPLRQPVQLVLEVYNPGKTPARLGRIRKDFVTCPPFKLYAKAGGPPRIERYYAADCDTGETVTIAPGQRRHFRVQLPWRDLVPGAYTAFLEIPVNGRGRSIRASVNIGPGPFVTELVLPTGARAGQPQSLQVAYRVKR</sequence>
<evidence type="ECO:0000256" key="1">
    <source>
        <dbReference type="SAM" id="SignalP"/>
    </source>
</evidence>
<dbReference type="Proteomes" id="UP000199223">
    <property type="component" value="Unassembled WGS sequence"/>
</dbReference>
<evidence type="ECO:0008006" key="4">
    <source>
        <dbReference type="Google" id="ProtNLM"/>
    </source>
</evidence>
<reference evidence="3" key="1">
    <citation type="submission" date="2016-10" db="EMBL/GenBank/DDBJ databases">
        <authorList>
            <person name="Varghese N."/>
            <person name="Submissions S."/>
        </authorList>
    </citation>
    <scope>NUCLEOTIDE SEQUENCE [LARGE SCALE GENOMIC DNA]</scope>
    <source>
        <strain evidence="3">CGMCC 1.10218</strain>
    </source>
</reference>
<accession>A0A1H7BZR5</accession>
<keyword evidence="3" id="KW-1185">Reference proteome</keyword>
<dbReference type="AlphaFoldDB" id="A0A1H7BZR5"/>
<dbReference type="STRING" id="856736.SAMN04488058_12117"/>